<dbReference type="GO" id="GO:0003697">
    <property type="term" value="F:single-stranded DNA binding"/>
    <property type="evidence" value="ECO:0007669"/>
    <property type="project" value="InterPro"/>
</dbReference>
<name>A0AAN0M705_9RHOB</name>
<comment type="similarity">
    <text evidence="1 8">Belongs to the SOS response-associated peptidase family.</text>
</comment>
<dbReference type="GO" id="GO:0016829">
    <property type="term" value="F:lyase activity"/>
    <property type="evidence" value="ECO:0007669"/>
    <property type="project" value="UniProtKB-KW"/>
</dbReference>
<evidence type="ECO:0000256" key="2">
    <source>
        <dbReference type="ARBA" id="ARBA00022670"/>
    </source>
</evidence>
<dbReference type="Proteomes" id="UP001470809">
    <property type="component" value="Plasmid pSS1-5"/>
</dbReference>
<gene>
    <name evidence="9" type="ORF">AABB31_01395</name>
</gene>
<evidence type="ECO:0000256" key="6">
    <source>
        <dbReference type="ARBA" id="ARBA00023125"/>
    </source>
</evidence>
<keyword evidence="9" id="KW-0614">Plasmid</keyword>
<keyword evidence="6" id="KW-0238">DNA-binding</keyword>
<evidence type="ECO:0000256" key="1">
    <source>
        <dbReference type="ARBA" id="ARBA00008136"/>
    </source>
</evidence>
<dbReference type="GO" id="GO:0006508">
    <property type="term" value="P:proteolysis"/>
    <property type="evidence" value="ECO:0007669"/>
    <property type="project" value="UniProtKB-KW"/>
</dbReference>
<dbReference type="GO" id="GO:0008233">
    <property type="term" value="F:peptidase activity"/>
    <property type="evidence" value="ECO:0007669"/>
    <property type="project" value="UniProtKB-KW"/>
</dbReference>
<dbReference type="InterPro" id="IPR036590">
    <property type="entry name" value="SRAP-like"/>
</dbReference>
<dbReference type="EMBL" id="CP151764">
    <property type="protein sequence ID" value="WZU65788.1"/>
    <property type="molecule type" value="Genomic_DNA"/>
</dbReference>
<protein>
    <recommendedName>
        <fullName evidence="8">Abasic site processing protein</fullName>
        <ecNumber evidence="8">3.4.-.-</ecNumber>
    </recommendedName>
</protein>
<reference evidence="10" key="1">
    <citation type="submission" date="2024-04" db="EMBL/GenBank/DDBJ databases">
        <title>Phylogenomic analyses of a clade within the roseobacter group suggest taxonomic reassignments of species of the genera Aestuariivita, Citreicella, Loktanella, Nautella, Pelagibaca, Ruegeria, Thalassobius, Thiobacimonas and Tropicibacter, and the proposal o.</title>
        <authorList>
            <person name="Jeon C.O."/>
        </authorList>
    </citation>
    <scope>NUCLEOTIDE SEQUENCE [LARGE SCALE GENOMIC DNA]</scope>
    <source>
        <strain evidence="10">SS1-5</strain>
        <plasmid evidence="10">pSS1-5</plasmid>
    </source>
</reference>
<dbReference type="EC" id="3.4.-.-" evidence="8"/>
<dbReference type="PANTHER" id="PTHR13604:SF0">
    <property type="entry name" value="ABASIC SITE PROCESSING PROTEIN HMCES"/>
    <property type="match status" value="1"/>
</dbReference>
<dbReference type="RefSeq" id="WP_342075121.1">
    <property type="nucleotide sequence ID" value="NZ_CP151764.2"/>
</dbReference>
<dbReference type="Pfam" id="PF02586">
    <property type="entry name" value="SRAP"/>
    <property type="match status" value="1"/>
</dbReference>
<dbReference type="KEGG" id="yrh:AABB31_01395"/>
<dbReference type="SUPFAM" id="SSF143081">
    <property type="entry name" value="BB1717-like"/>
    <property type="match status" value="1"/>
</dbReference>
<dbReference type="InterPro" id="IPR003738">
    <property type="entry name" value="SRAP"/>
</dbReference>
<keyword evidence="3" id="KW-0227">DNA damage</keyword>
<geneLocation type="plasmid" evidence="9 10">
    <name>pSS1-5</name>
</geneLocation>
<evidence type="ECO:0000256" key="8">
    <source>
        <dbReference type="RuleBase" id="RU364100"/>
    </source>
</evidence>
<proteinExistence type="inferred from homology"/>
<evidence type="ECO:0000256" key="4">
    <source>
        <dbReference type="ARBA" id="ARBA00022801"/>
    </source>
</evidence>
<keyword evidence="2 8" id="KW-0645">Protease</keyword>
<evidence type="ECO:0000313" key="10">
    <source>
        <dbReference type="Proteomes" id="UP001470809"/>
    </source>
</evidence>
<keyword evidence="7" id="KW-0456">Lyase</keyword>
<keyword evidence="4 8" id="KW-0378">Hydrolase</keyword>
<evidence type="ECO:0000256" key="7">
    <source>
        <dbReference type="ARBA" id="ARBA00023239"/>
    </source>
</evidence>
<keyword evidence="10" id="KW-1185">Reference proteome</keyword>
<accession>A0AAN0M705</accession>
<sequence length="230" mass="26217">MCGRFTQFAPWEEVHSWFNFIPGTPSPEMTPRYNIAPTSPVACVIDIEGERRLISARWWLIPPWLQGTFEDCYEKSKKFATFNARIETAHEKRSFAKAWKHGRCVIPSTGWYEWTGKTGQKRPNFLDVDRGNAPVFSFAGLYSQLSDGTYSCTIVTRPAEDEIAHVHARMPCVLDAEQQEGWLSGEDDDAHILASYGLSWTGKFLVREVRPFGRDDGPELIEPIENSQLI</sequence>
<keyword evidence="5" id="KW-0190">Covalent protein-DNA linkage</keyword>
<evidence type="ECO:0000256" key="3">
    <source>
        <dbReference type="ARBA" id="ARBA00022763"/>
    </source>
</evidence>
<dbReference type="PANTHER" id="PTHR13604">
    <property type="entry name" value="DC12-RELATED"/>
    <property type="match status" value="1"/>
</dbReference>
<reference evidence="9 10" key="2">
    <citation type="submission" date="2024-08" db="EMBL/GenBank/DDBJ databases">
        <title>Phylogenomic analyses of a clade within the roseobacter group suggest taxonomic reassignments of species of the genera Aestuariivita, Citreicella, Loktanella, Nautella, Pelagibaca, Ruegeria, Thalassobius, Thiobacimonas and Tropicibacter, and the proposal o.</title>
        <authorList>
            <person name="Jeon C.O."/>
        </authorList>
    </citation>
    <scope>NUCLEOTIDE SEQUENCE [LARGE SCALE GENOMIC DNA]</scope>
    <source>
        <strain evidence="9 10">SS1-5</strain>
        <plasmid evidence="9 10">pSS1-5</plasmid>
    </source>
</reference>
<dbReference type="Gene3D" id="3.90.1680.10">
    <property type="entry name" value="SOS response associated peptidase-like"/>
    <property type="match status" value="1"/>
</dbReference>
<evidence type="ECO:0000256" key="5">
    <source>
        <dbReference type="ARBA" id="ARBA00023124"/>
    </source>
</evidence>
<evidence type="ECO:0000313" key="9">
    <source>
        <dbReference type="EMBL" id="WZU65788.1"/>
    </source>
</evidence>
<dbReference type="GO" id="GO:0106300">
    <property type="term" value="P:protein-DNA covalent cross-linking repair"/>
    <property type="evidence" value="ECO:0007669"/>
    <property type="project" value="InterPro"/>
</dbReference>
<organism evidence="9 10">
    <name type="scientific">Yoonia rhodophyticola</name>
    <dbReference type="NCBI Taxonomy" id="3137370"/>
    <lineage>
        <taxon>Bacteria</taxon>
        <taxon>Pseudomonadati</taxon>
        <taxon>Pseudomonadota</taxon>
        <taxon>Alphaproteobacteria</taxon>
        <taxon>Rhodobacterales</taxon>
        <taxon>Paracoccaceae</taxon>
        <taxon>Yoonia</taxon>
    </lineage>
</organism>
<dbReference type="AlphaFoldDB" id="A0AAN0M705"/>